<reference evidence="6" key="1">
    <citation type="submission" date="2020-08" db="EMBL/GenBank/DDBJ databases">
        <title>Multicomponent nature underlies the extraordinary mechanical properties of spider dragline silk.</title>
        <authorList>
            <person name="Kono N."/>
            <person name="Nakamura H."/>
            <person name="Mori M."/>
            <person name="Yoshida Y."/>
            <person name="Ohtoshi R."/>
            <person name="Malay A.D."/>
            <person name="Moran D.A.P."/>
            <person name="Tomita M."/>
            <person name="Numata K."/>
            <person name="Arakawa K."/>
        </authorList>
    </citation>
    <scope>NUCLEOTIDE SEQUENCE</scope>
</reference>
<protein>
    <submittedName>
        <fullName evidence="6">Uncharacterized protein</fullName>
    </submittedName>
</protein>
<keyword evidence="9" id="KW-1185">Reference proteome</keyword>
<dbReference type="EMBL" id="BMAW01004895">
    <property type="protein sequence ID" value="GFS91490.1"/>
    <property type="molecule type" value="Genomic_DNA"/>
</dbReference>
<dbReference type="AlphaFoldDB" id="A0A8X6UAW2"/>
<accession>A0A8X6UAW2</accession>
<dbReference type="EMBL" id="BMAW01127101">
    <property type="protein sequence ID" value="GFU19717.1"/>
    <property type="molecule type" value="Genomic_DNA"/>
</dbReference>
<dbReference type="EMBL" id="BMAW01016278">
    <property type="protein sequence ID" value="GFT48340.1"/>
    <property type="molecule type" value="Genomic_DNA"/>
</dbReference>
<evidence type="ECO:0000313" key="4">
    <source>
        <dbReference type="EMBL" id="GFT65392.1"/>
    </source>
</evidence>
<evidence type="ECO:0000313" key="6">
    <source>
        <dbReference type="EMBL" id="GFT92197.1"/>
    </source>
</evidence>
<evidence type="ECO:0000313" key="7">
    <source>
        <dbReference type="EMBL" id="GFU18393.1"/>
    </source>
</evidence>
<proteinExistence type="predicted"/>
<evidence type="ECO:0000313" key="8">
    <source>
        <dbReference type="EMBL" id="GFU19717.1"/>
    </source>
</evidence>
<dbReference type="EMBL" id="BMAW01115235">
    <property type="protein sequence ID" value="GFT65392.1"/>
    <property type="molecule type" value="Genomic_DNA"/>
</dbReference>
<dbReference type="EMBL" id="BMAW01080176">
    <property type="protein sequence ID" value="GFU18393.1"/>
    <property type="molecule type" value="Genomic_DNA"/>
</dbReference>
<dbReference type="EMBL" id="BMAW01089936">
    <property type="protein sequence ID" value="GFS42292.1"/>
    <property type="molecule type" value="Genomic_DNA"/>
</dbReference>
<evidence type="ECO:0000313" key="5">
    <source>
        <dbReference type="EMBL" id="GFT81229.1"/>
    </source>
</evidence>
<gene>
    <name evidence="7" type="ORF">NPIL_217571</name>
    <name evidence="8" type="ORF">NPIL_301051</name>
    <name evidence="6" type="ORF">NPIL_347701</name>
    <name evidence="1" type="ORF">NPIL_52351</name>
    <name evidence="3" type="ORF">NPIL_544531</name>
    <name evidence="4" type="ORF">NPIL_619091</name>
    <name evidence="5" type="ORF">NPIL_659881</name>
    <name evidence="2" type="ORF">NPIL_98851</name>
</gene>
<dbReference type="Proteomes" id="UP000887013">
    <property type="component" value="Unassembled WGS sequence"/>
</dbReference>
<evidence type="ECO:0000313" key="9">
    <source>
        <dbReference type="Proteomes" id="UP000887013"/>
    </source>
</evidence>
<sequence length="48" mass="5808">MRCPYLKGYSVESCRHHPMDPSSRNHQMTLRECESLREAACFWKEKYD</sequence>
<name>A0A8X6UAW2_NEPPI</name>
<evidence type="ECO:0000313" key="2">
    <source>
        <dbReference type="EMBL" id="GFS91490.1"/>
    </source>
</evidence>
<organism evidence="6 9">
    <name type="scientific">Nephila pilipes</name>
    <name type="common">Giant wood spider</name>
    <name type="synonym">Nephila maculata</name>
    <dbReference type="NCBI Taxonomy" id="299642"/>
    <lineage>
        <taxon>Eukaryota</taxon>
        <taxon>Metazoa</taxon>
        <taxon>Ecdysozoa</taxon>
        <taxon>Arthropoda</taxon>
        <taxon>Chelicerata</taxon>
        <taxon>Arachnida</taxon>
        <taxon>Araneae</taxon>
        <taxon>Araneomorphae</taxon>
        <taxon>Entelegynae</taxon>
        <taxon>Araneoidea</taxon>
        <taxon>Nephilidae</taxon>
        <taxon>Nephila</taxon>
    </lineage>
</organism>
<evidence type="ECO:0000313" key="1">
    <source>
        <dbReference type="EMBL" id="GFS42292.1"/>
    </source>
</evidence>
<evidence type="ECO:0000313" key="3">
    <source>
        <dbReference type="EMBL" id="GFT48340.1"/>
    </source>
</evidence>
<dbReference type="EMBL" id="BMAW01074419">
    <property type="protein sequence ID" value="GFT92197.1"/>
    <property type="molecule type" value="Genomic_DNA"/>
</dbReference>
<comment type="caution">
    <text evidence="6">The sequence shown here is derived from an EMBL/GenBank/DDBJ whole genome shotgun (WGS) entry which is preliminary data.</text>
</comment>
<feature type="non-terminal residue" evidence="6">
    <location>
        <position position="48"/>
    </location>
</feature>
<dbReference type="EMBL" id="BMAW01118724">
    <property type="protein sequence ID" value="GFT81229.1"/>
    <property type="molecule type" value="Genomic_DNA"/>
</dbReference>